<evidence type="ECO:0000313" key="2">
    <source>
        <dbReference type="EMBL" id="TKC45328.1"/>
    </source>
</evidence>
<feature type="non-terminal residue" evidence="2">
    <location>
        <position position="1"/>
    </location>
</feature>
<proteinExistence type="predicted"/>
<feature type="compositionally biased region" description="Polar residues" evidence="1">
    <location>
        <begin position="51"/>
        <end position="62"/>
    </location>
</feature>
<evidence type="ECO:0000313" key="3">
    <source>
        <dbReference type="Proteomes" id="UP000308365"/>
    </source>
</evidence>
<sequence length="121" mass="12813">SARFFSFLDCCPSSGHTGPLQREVTPSCPAASLSTSNPTPWGNVPPVHLQCRSTESHGNPQSRVLARVGLSPECPLRAEKHSPAGEGPEDSPWERSQAVPTRGLGDAGANLSCQQPRALDE</sequence>
<dbReference type="Proteomes" id="UP000308365">
    <property type="component" value="Unassembled WGS sequence"/>
</dbReference>
<organism evidence="2 3">
    <name type="scientific">Monodon monoceros</name>
    <name type="common">Narwhal</name>
    <name type="synonym">Ceratodon monodon</name>
    <dbReference type="NCBI Taxonomy" id="40151"/>
    <lineage>
        <taxon>Eukaryota</taxon>
        <taxon>Metazoa</taxon>
        <taxon>Chordata</taxon>
        <taxon>Craniata</taxon>
        <taxon>Vertebrata</taxon>
        <taxon>Euteleostomi</taxon>
        <taxon>Mammalia</taxon>
        <taxon>Eutheria</taxon>
        <taxon>Laurasiatheria</taxon>
        <taxon>Artiodactyla</taxon>
        <taxon>Whippomorpha</taxon>
        <taxon>Cetacea</taxon>
        <taxon>Odontoceti</taxon>
        <taxon>Monodontidae</taxon>
        <taxon>Monodon</taxon>
    </lineage>
</organism>
<dbReference type="EMBL" id="RWIC01000332">
    <property type="protein sequence ID" value="TKC45328.1"/>
    <property type="molecule type" value="Genomic_DNA"/>
</dbReference>
<accession>A0A4U1F7E2</accession>
<name>A0A4U1F7E2_MONMO</name>
<dbReference type="AlphaFoldDB" id="A0A4U1F7E2"/>
<evidence type="ECO:0000256" key="1">
    <source>
        <dbReference type="SAM" id="MobiDB-lite"/>
    </source>
</evidence>
<feature type="region of interest" description="Disordered" evidence="1">
    <location>
        <begin position="13"/>
        <end position="121"/>
    </location>
</feature>
<reference evidence="3" key="1">
    <citation type="journal article" date="2019" name="IScience">
        <title>Narwhal Genome Reveals Long-Term Low Genetic Diversity despite Current Large Abundance Size.</title>
        <authorList>
            <person name="Westbury M.V."/>
            <person name="Petersen B."/>
            <person name="Garde E."/>
            <person name="Heide-Jorgensen M.P."/>
            <person name="Lorenzen E.D."/>
        </authorList>
    </citation>
    <scope>NUCLEOTIDE SEQUENCE [LARGE SCALE GENOMIC DNA]</scope>
</reference>
<gene>
    <name evidence="2" type="ORF">EI555_001082</name>
</gene>
<comment type="caution">
    <text evidence="2">The sequence shown here is derived from an EMBL/GenBank/DDBJ whole genome shotgun (WGS) entry which is preliminary data.</text>
</comment>
<feature type="non-terminal residue" evidence="2">
    <location>
        <position position="121"/>
    </location>
</feature>
<protein>
    <submittedName>
        <fullName evidence="2">Uncharacterized protein</fullName>
    </submittedName>
</protein>